<dbReference type="InParanoid" id="K5XK27"/>
<dbReference type="PANTHER" id="PTHR12459">
    <property type="entry name" value="TRANSMEMBRANE PROTEIN 135-RELATED"/>
    <property type="match status" value="1"/>
</dbReference>
<dbReference type="PANTHER" id="PTHR12459:SF15">
    <property type="entry name" value="TRANSMEMBRANE PROTEIN 135"/>
    <property type="match status" value="1"/>
</dbReference>
<dbReference type="AlphaFoldDB" id="K5XK27"/>
<feature type="transmembrane region" description="Helical" evidence="7">
    <location>
        <begin position="27"/>
        <end position="47"/>
    </location>
</feature>
<name>K5XK27_AGABU</name>
<evidence type="ECO:0000256" key="5">
    <source>
        <dbReference type="ARBA" id="ARBA00023136"/>
    </source>
</evidence>
<feature type="compositionally biased region" description="Polar residues" evidence="6">
    <location>
        <begin position="613"/>
        <end position="622"/>
    </location>
</feature>
<dbReference type="InterPro" id="IPR026749">
    <property type="entry name" value="Tmem135"/>
</dbReference>
<evidence type="ECO:0000313" key="9">
    <source>
        <dbReference type="EMBL" id="EKM83883.1"/>
    </source>
</evidence>
<feature type="region of interest" description="Disordered" evidence="6">
    <location>
        <begin position="590"/>
        <end position="629"/>
    </location>
</feature>
<dbReference type="GO" id="GO:0012505">
    <property type="term" value="C:endomembrane system"/>
    <property type="evidence" value="ECO:0007669"/>
    <property type="project" value="UniProtKB-SubCell"/>
</dbReference>
<feature type="domain" description="Transmembrane protein 135 N-terminal" evidence="8">
    <location>
        <begin position="398"/>
        <end position="522"/>
    </location>
</feature>
<evidence type="ECO:0000256" key="1">
    <source>
        <dbReference type="ARBA" id="ARBA00004127"/>
    </source>
</evidence>
<proteinExistence type="inferred from homology"/>
<dbReference type="OrthoDB" id="4021778at2759"/>
<keyword evidence="4 7" id="KW-1133">Transmembrane helix</keyword>
<dbReference type="HOGENOM" id="CLU_012946_2_1_1"/>
<accession>K5XK27</accession>
<dbReference type="eggNOG" id="ENOG502R1F4">
    <property type="taxonomic scope" value="Eukaryota"/>
</dbReference>
<keyword evidence="3 7" id="KW-0812">Transmembrane</keyword>
<evidence type="ECO:0000256" key="6">
    <source>
        <dbReference type="SAM" id="MobiDB-lite"/>
    </source>
</evidence>
<evidence type="ECO:0000256" key="3">
    <source>
        <dbReference type="ARBA" id="ARBA00022692"/>
    </source>
</evidence>
<evidence type="ECO:0000259" key="8">
    <source>
        <dbReference type="Pfam" id="PF15982"/>
    </source>
</evidence>
<comment type="similarity">
    <text evidence="2">Belongs to the TMEM135 family.</text>
</comment>
<comment type="subcellular location">
    <subcellularLocation>
        <location evidence="1">Endomembrane system</location>
        <topology evidence="1">Multi-pass membrane protein</topology>
    </subcellularLocation>
</comment>
<protein>
    <recommendedName>
        <fullName evidence="8">Transmembrane protein 135 N-terminal domain-containing protein</fullName>
    </recommendedName>
</protein>
<dbReference type="GeneID" id="18825328"/>
<evidence type="ECO:0000256" key="4">
    <source>
        <dbReference type="ARBA" id="ARBA00022989"/>
    </source>
</evidence>
<evidence type="ECO:0000313" key="10">
    <source>
        <dbReference type="Proteomes" id="UP000008493"/>
    </source>
</evidence>
<dbReference type="InterPro" id="IPR031926">
    <property type="entry name" value="TMEM135_N"/>
</dbReference>
<dbReference type="KEGG" id="abp:AGABI1DRAFT117352"/>
<gene>
    <name evidence="9" type="ORF">AGABI1DRAFT_117352</name>
</gene>
<feature type="transmembrane region" description="Helical" evidence="7">
    <location>
        <begin position="443"/>
        <end position="467"/>
    </location>
</feature>
<feature type="transmembrane region" description="Helical" evidence="7">
    <location>
        <begin position="487"/>
        <end position="507"/>
    </location>
</feature>
<reference evidence="10" key="1">
    <citation type="journal article" date="2012" name="Proc. Natl. Acad. Sci. U.S.A.">
        <title>Genome sequence of the button mushroom Agaricus bisporus reveals mechanisms governing adaptation to a humic-rich ecological niche.</title>
        <authorList>
            <person name="Morin E."/>
            <person name="Kohler A."/>
            <person name="Baker A.R."/>
            <person name="Foulongne-Oriol M."/>
            <person name="Lombard V."/>
            <person name="Nagy L.G."/>
            <person name="Ohm R.A."/>
            <person name="Patyshakuliyeva A."/>
            <person name="Brun A."/>
            <person name="Aerts A.L."/>
            <person name="Bailey A.M."/>
            <person name="Billette C."/>
            <person name="Coutinho P.M."/>
            <person name="Deakin G."/>
            <person name="Doddapaneni H."/>
            <person name="Floudas D."/>
            <person name="Grimwood J."/>
            <person name="Hilden K."/>
            <person name="Kuees U."/>
            <person name="LaButti K.M."/>
            <person name="Lapidus A."/>
            <person name="Lindquist E.A."/>
            <person name="Lucas S.M."/>
            <person name="Murat C."/>
            <person name="Riley R.W."/>
            <person name="Salamov A.A."/>
            <person name="Schmutz J."/>
            <person name="Subramanian V."/>
            <person name="Woesten H.A.B."/>
            <person name="Xu J."/>
            <person name="Eastwood D.C."/>
            <person name="Foster G.D."/>
            <person name="Sonnenberg A.S."/>
            <person name="Cullen D."/>
            <person name="de Vries R.P."/>
            <person name="Lundell T."/>
            <person name="Hibbett D.S."/>
            <person name="Henrissat B."/>
            <person name="Burton K.S."/>
            <person name="Kerrigan R.W."/>
            <person name="Challen M.P."/>
            <person name="Grigoriev I.V."/>
            <person name="Martin F."/>
        </authorList>
    </citation>
    <scope>NUCLEOTIDE SEQUENCE [LARGE SCALE GENOMIC DNA]</scope>
    <source>
        <strain evidence="10">JB137-S8 / ATCC MYA-4627 / FGSC 10392</strain>
    </source>
</reference>
<dbReference type="RefSeq" id="XP_007325665.1">
    <property type="nucleotide sequence ID" value="XM_007325603.1"/>
</dbReference>
<dbReference type="Proteomes" id="UP000008493">
    <property type="component" value="Unassembled WGS sequence"/>
</dbReference>
<keyword evidence="10" id="KW-1185">Reference proteome</keyword>
<evidence type="ECO:0000256" key="7">
    <source>
        <dbReference type="SAM" id="Phobius"/>
    </source>
</evidence>
<keyword evidence="5 7" id="KW-0472">Membrane</keyword>
<feature type="transmembrane region" description="Helical" evidence="7">
    <location>
        <begin position="68"/>
        <end position="91"/>
    </location>
</feature>
<sequence length="629" mass="70253">MAAVWINHVPSLSDDPKHPVQIALRTYALALSLSLGPSLVPFVTTLLTGTKPLHANYPALQRLLKRELGYNGFAFAFTVSVGGGAALHHIWNKASTGASTNSLGTTSRSPEQKWPENDVRNAKRWLELQEAHPQWGSMIALMKKWLKKIHIDPERRTFFANVITSYLGILLLQEGREKARRLGKPRGKHHANAASPTLDLTLLLSVRALDSLLQSLLKAYFEGQKGQDVRNGGGVAVEQHGLQSELDAVNGHSKKEQPRRNNVPRSKISMRIDSLLFWVCSARIMWCFFYEPQRLPGSYVKWINTLANVDLRVLNFLNLVRERKWIYGNTQPAYVSYLKPYAEELGYPKAWADPLVLPPKGGSSANIIWKRLGVDSRPGVGGLPCELVHKEVGSSLGLSHSCLANAVLRGGKGFVEALAIYIPVHFLPVLMTRPRTLFCMHRFLRTIVGALRSAAFLSTFLSSYWFAVCFTRSLVLAKYLPQISHNFWDGPYGGVLAGSLLCGNSIWIENGKRRGEMALYVMPKALRSCLPDKWLNTTNRRTRIAERIIIILSISRLLTAAVHEPETLRGLSRWTLSFIMNGPNISFWKKRRRDPGTSTSHFTQAPAEISTDGLPTNVSSPPETHLSHI</sequence>
<organism evidence="9 10">
    <name type="scientific">Agaricus bisporus var. burnettii (strain JB137-S8 / ATCC MYA-4627 / FGSC 10392)</name>
    <name type="common">White button mushroom</name>
    <dbReference type="NCBI Taxonomy" id="597362"/>
    <lineage>
        <taxon>Eukaryota</taxon>
        <taxon>Fungi</taxon>
        <taxon>Dikarya</taxon>
        <taxon>Basidiomycota</taxon>
        <taxon>Agaricomycotina</taxon>
        <taxon>Agaricomycetes</taxon>
        <taxon>Agaricomycetidae</taxon>
        <taxon>Agaricales</taxon>
        <taxon>Agaricineae</taxon>
        <taxon>Agaricaceae</taxon>
        <taxon>Agaricus</taxon>
    </lineage>
</organism>
<dbReference type="OMA" id="CFFYEPE"/>
<dbReference type="Pfam" id="PF15982">
    <property type="entry name" value="TMEM135_C_rich"/>
    <property type="match status" value="1"/>
</dbReference>
<evidence type="ECO:0000256" key="2">
    <source>
        <dbReference type="ARBA" id="ARBA00008924"/>
    </source>
</evidence>
<dbReference type="EMBL" id="JH971385">
    <property type="protein sequence ID" value="EKM83883.1"/>
    <property type="molecule type" value="Genomic_DNA"/>
</dbReference>